<dbReference type="Gene3D" id="3.30.240.20">
    <property type="entry name" value="bsu07140 like domains"/>
    <property type="match status" value="2"/>
</dbReference>
<sequence>MMQEPLVAAVRALITFMTILLYARIIGKQQLGNFTMFDYINGITIGSIAATLATDLTSKAFVHWVALTVFIILTVILQFIGIKSRFLSKVQNSEPVVIMENGKILENNLRKSRITMDELMTQLRVKNIFSPAEVNTAILEPDGSISVMPFSSFQPVQKKDLNIPLKLAKLTTEVVVEGEIIPQNLKQRQKDIDWLMKQLDTLGIKDLSEIMYAAILPNDSIYVDRYEDGIGDELNISDYPGPY</sequence>
<evidence type="ECO:0000256" key="4">
    <source>
        <dbReference type="ARBA" id="ARBA00022692"/>
    </source>
</evidence>
<feature type="domain" description="YetF C-terminal" evidence="8">
    <location>
        <begin position="83"/>
        <end position="214"/>
    </location>
</feature>
<protein>
    <submittedName>
        <fullName evidence="9">DUF421 domain-containing protein</fullName>
    </submittedName>
</protein>
<dbReference type="InterPro" id="IPR007353">
    <property type="entry name" value="DUF421"/>
</dbReference>
<proteinExistence type="inferred from homology"/>
<dbReference type="PANTHER" id="PTHR34582">
    <property type="entry name" value="UPF0702 TRANSMEMBRANE PROTEIN YCAP"/>
    <property type="match status" value="1"/>
</dbReference>
<keyword evidence="10" id="KW-1185">Reference proteome</keyword>
<evidence type="ECO:0000256" key="5">
    <source>
        <dbReference type="ARBA" id="ARBA00022989"/>
    </source>
</evidence>
<evidence type="ECO:0000256" key="2">
    <source>
        <dbReference type="ARBA" id="ARBA00006448"/>
    </source>
</evidence>
<evidence type="ECO:0000256" key="7">
    <source>
        <dbReference type="SAM" id="Phobius"/>
    </source>
</evidence>
<keyword evidence="5 7" id="KW-1133">Transmembrane helix</keyword>
<name>A0ABT0XQ90_9BACI</name>
<keyword evidence="6 7" id="KW-0472">Membrane</keyword>
<accession>A0ABT0XQ90</accession>
<feature type="transmembrane region" description="Helical" evidence="7">
    <location>
        <begin position="6"/>
        <end position="25"/>
    </location>
</feature>
<evidence type="ECO:0000313" key="10">
    <source>
        <dbReference type="Proteomes" id="UP001203665"/>
    </source>
</evidence>
<organism evidence="9 10">
    <name type="scientific">Alkalicoccobacillus plakortidis</name>
    <dbReference type="NCBI Taxonomy" id="444060"/>
    <lineage>
        <taxon>Bacteria</taxon>
        <taxon>Bacillati</taxon>
        <taxon>Bacillota</taxon>
        <taxon>Bacilli</taxon>
        <taxon>Bacillales</taxon>
        <taxon>Bacillaceae</taxon>
        <taxon>Alkalicoccobacillus</taxon>
    </lineage>
</organism>
<dbReference type="RefSeq" id="WP_251611321.1">
    <property type="nucleotide sequence ID" value="NZ_JAMQJY010000004.1"/>
</dbReference>
<reference evidence="9" key="1">
    <citation type="submission" date="2022-06" db="EMBL/GenBank/DDBJ databases">
        <title>Alkalicoccobacillus porphyridii sp. nov., isolated from a marine red alga, Porphyridium purpureum and reclassification of Shouchella plakortidis and Shouchella gibsonii as Alkalicoccobacillus plakortidis comb. nov. and Alkalicoccobacillus gibsonii comb. nov.</title>
        <authorList>
            <person name="Kim K.H."/>
            <person name="Lee J.K."/>
            <person name="Han D.M."/>
            <person name="Baek J.H."/>
            <person name="Jeon C.O."/>
        </authorList>
    </citation>
    <scope>NUCLEOTIDE SEQUENCE</scope>
    <source>
        <strain evidence="9">DSM 19153</strain>
    </source>
</reference>
<dbReference type="Pfam" id="PF04239">
    <property type="entry name" value="DUF421"/>
    <property type="match status" value="1"/>
</dbReference>
<comment type="caution">
    <text evidence="9">The sequence shown here is derived from an EMBL/GenBank/DDBJ whole genome shotgun (WGS) entry which is preliminary data.</text>
</comment>
<feature type="transmembrane region" description="Helical" evidence="7">
    <location>
        <begin position="37"/>
        <end position="54"/>
    </location>
</feature>
<dbReference type="EMBL" id="JAMQJY010000004">
    <property type="protein sequence ID" value="MCM2677518.1"/>
    <property type="molecule type" value="Genomic_DNA"/>
</dbReference>
<evidence type="ECO:0000313" key="9">
    <source>
        <dbReference type="EMBL" id="MCM2677518.1"/>
    </source>
</evidence>
<keyword evidence="4 7" id="KW-0812">Transmembrane</keyword>
<gene>
    <name evidence="9" type="ORF">NDM98_20085</name>
</gene>
<dbReference type="InterPro" id="IPR023090">
    <property type="entry name" value="UPF0702_alpha/beta_dom_sf"/>
</dbReference>
<evidence type="ECO:0000259" key="8">
    <source>
        <dbReference type="Pfam" id="PF04239"/>
    </source>
</evidence>
<dbReference type="Proteomes" id="UP001203665">
    <property type="component" value="Unassembled WGS sequence"/>
</dbReference>
<evidence type="ECO:0000256" key="3">
    <source>
        <dbReference type="ARBA" id="ARBA00022475"/>
    </source>
</evidence>
<evidence type="ECO:0000256" key="1">
    <source>
        <dbReference type="ARBA" id="ARBA00004651"/>
    </source>
</evidence>
<comment type="similarity">
    <text evidence="2">Belongs to the UPF0702 family.</text>
</comment>
<evidence type="ECO:0000256" key="6">
    <source>
        <dbReference type="ARBA" id="ARBA00023136"/>
    </source>
</evidence>
<feature type="transmembrane region" description="Helical" evidence="7">
    <location>
        <begin position="60"/>
        <end position="82"/>
    </location>
</feature>
<dbReference type="PANTHER" id="PTHR34582:SF7">
    <property type="entry name" value="UPF0702 TRANSMEMBRANE PROTEIN YDFS"/>
    <property type="match status" value="1"/>
</dbReference>
<comment type="subcellular location">
    <subcellularLocation>
        <location evidence="1">Cell membrane</location>
        <topology evidence="1">Multi-pass membrane protein</topology>
    </subcellularLocation>
</comment>
<keyword evidence="3" id="KW-1003">Cell membrane</keyword>